<gene>
    <name evidence="10" type="primary">folK</name>
    <name evidence="10" type="ORF">BJP36_06860</name>
</gene>
<reference evidence="10" key="1">
    <citation type="journal article" date="2017" name="Proc. Natl. Acad. Sci. U.S.A.">
        <title>Comparative genomics uncovers the prolific and distinctive metabolic potential of the cyanobacterial genus Moorea.</title>
        <authorList>
            <person name="Leao T."/>
            <person name="Castelao G."/>
            <person name="Korobeynikov A."/>
            <person name="Monroe E.A."/>
            <person name="Podell S."/>
            <person name="Glukhov E."/>
            <person name="Allen E.E."/>
            <person name="Gerwick W.H."/>
            <person name="Gerwick L."/>
        </authorList>
    </citation>
    <scope>NUCLEOTIDE SEQUENCE</scope>
    <source>
        <strain evidence="10">JHB</strain>
    </source>
</reference>
<dbReference type="AlphaFoldDB" id="A0A1D9GAI5"/>
<evidence type="ECO:0000256" key="7">
    <source>
        <dbReference type="ARBA" id="ARBA00022840"/>
    </source>
</evidence>
<protein>
    <recommendedName>
        <fullName evidence="3">2-amino-4-hydroxy-6-hydroxymethyldihydropteridine diphosphokinase</fullName>
        <ecNumber evidence="3">2.7.6.3</ecNumber>
    </recommendedName>
</protein>
<dbReference type="EMBL" id="CP017708">
    <property type="protein sequence ID" value="AOY84544.2"/>
    <property type="molecule type" value="Genomic_DNA"/>
</dbReference>
<accession>A0A1D9GAI5</accession>
<evidence type="ECO:0000313" key="10">
    <source>
        <dbReference type="EMBL" id="AOY84544.2"/>
    </source>
</evidence>
<dbReference type="Proteomes" id="UP000176944">
    <property type="component" value="Chromosome"/>
</dbReference>
<organism evidence="10">
    <name type="scientific">Moorena producens (strain JHB)</name>
    <dbReference type="NCBI Taxonomy" id="1454205"/>
    <lineage>
        <taxon>Bacteria</taxon>
        <taxon>Bacillati</taxon>
        <taxon>Cyanobacteriota</taxon>
        <taxon>Cyanophyceae</taxon>
        <taxon>Coleofasciculales</taxon>
        <taxon>Coleofasciculaceae</taxon>
        <taxon>Moorena</taxon>
    </lineage>
</organism>
<dbReference type="GO" id="GO:0046654">
    <property type="term" value="P:tetrahydrofolate biosynthetic process"/>
    <property type="evidence" value="ECO:0007669"/>
    <property type="project" value="UniProtKB-UniPathway"/>
</dbReference>
<keyword evidence="7" id="KW-0067">ATP-binding</keyword>
<keyword evidence="8" id="KW-0289">Folate biosynthesis</keyword>
<dbReference type="NCBIfam" id="TIGR01498">
    <property type="entry name" value="folK"/>
    <property type="match status" value="1"/>
</dbReference>
<dbReference type="UniPathway" id="UPA00077">
    <property type="reaction ID" value="UER00155"/>
</dbReference>
<dbReference type="InterPro" id="IPR000550">
    <property type="entry name" value="Hppk"/>
</dbReference>
<evidence type="ECO:0000256" key="6">
    <source>
        <dbReference type="ARBA" id="ARBA00022777"/>
    </source>
</evidence>
<dbReference type="PANTHER" id="PTHR43071">
    <property type="entry name" value="2-AMINO-4-HYDROXY-6-HYDROXYMETHYLDIHYDROPTERIDINE PYROPHOSPHOKINASE"/>
    <property type="match status" value="1"/>
</dbReference>
<evidence type="ECO:0000259" key="9">
    <source>
        <dbReference type="PROSITE" id="PS00794"/>
    </source>
</evidence>
<dbReference type="Gene3D" id="3.30.70.560">
    <property type="entry name" value="7,8-Dihydro-6-hydroxymethylpterin-pyrophosphokinase HPPK"/>
    <property type="match status" value="1"/>
</dbReference>
<keyword evidence="6" id="KW-0418">Kinase</keyword>
<evidence type="ECO:0000256" key="1">
    <source>
        <dbReference type="ARBA" id="ARBA00000198"/>
    </source>
</evidence>
<dbReference type="GO" id="GO:0005524">
    <property type="term" value="F:ATP binding"/>
    <property type="evidence" value="ECO:0007669"/>
    <property type="project" value="UniProtKB-KW"/>
</dbReference>
<evidence type="ECO:0000256" key="3">
    <source>
        <dbReference type="ARBA" id="ARBA00013253"/>
    </source>
</evidence>
<dbReference type="PANTHER" id="PTHR43071:SF1">
    <property type="entry name" value="2-AMINO-4-HYDROXY-6-HYDROXYMETHYLDIHYDROPTERIDINE PYROPHOSPHOKINASE"/>
    <property type="match status" value="1"/>
</dbReference>
<feature type="domain" description="7,8-dihydro-6-hydroxymethylpterin-pyrophosphokinase" evidence="9">
    <location>
        <begin position="91"/>
        <end position="102"/>
    </location>
</feature>
<dbReference type="EC" id="2.7.6.3" evidence="3"/>
<proteinExistence type="predicted"/>
<dbReference type="Pfam" id="PF01288">
    <property type="entry name" value="HPPK"/>
    <property type="match status" value="1"/>
</dbReference>
<keyword evidence="5" id="KW-0547">Nucleotide-binding</keyword>
<keyword evidence="4 10" id="KW-0808">Transferase</keyword>
<evidence type="ECO:0000256" key="4">
    <source>
        <dbReference type="ARBA" id="ARBA00022679"/>
    </source>
</evidence>
<dbReference type="GO" id="GO:0016301">
    <property type="term" value="F:kinase activity"/>
    <property type="evidence" value="ECO:0007669"/>
    <property type="project" value="UniProtKB-KW"/>
</dbReference>
<dbReference type="PROSITE" id="PS00794">
    <property type="entry name" value="HPPK"/>
    <property type="match status" value="1"/>
</dbReference>
<dbReference type="CDD" id="cd00483">
    <property type="entry name" value="HPPK"/>
    <property type="match status" value="1"/>
</dbReference>
<comment type="catalytic activity">
    <reaction evidence="1">
        <text>6-hydroxymethyl-7,8-dihydropterin + ATP = (7,8-dihydropterin-6-yl)methyl diphosphate + AMP + H(+)</text>
        <dbReference type="Rhea" id="RHEA:11412"/>
        <dbReference type="ChEBI" id="CHEBI:15378"/>
        <dbReference type="ChEBI" id="CHEBI:30616"/>
        <dbReference type="ChEBI" id="CHEBI:44841"/>
        <dbReference type="ChEBI" id="CHEBI:72950"/>
        <dbReference type="ChEBI" id="CHEBI:456215"/>
        <dbReference type="EC" id="2.7.6.3"/>
    </reaction>
</comment>
<name>A0A1D9GAI5_MOOP1</name>
<dbReference type="GO" id="GO:0046656">
    <property type="term" value="P:folic acid biosynthetic process"/>
    <property type="evidence" value="ECO:0007669"/>
    <property type="project" value="UniProtKB-KW"/>
</dbReference>
<evidence type="ECO:0000256" key="8">
    <source>
        <dbReference type="ARBA" id="ARBA00022909"/>
    </source>
</evidence>
<evidence type="ECO:0000256" key="5">
    <source>
        <dbReference type="ARBA" id="ARBA00022741"/>
    </source>
</evidence>
<dbReference type="GO" id="GO:0003848">
    <property type="term" value="F:2-amino-4-hydroxy-6-hydroxymethyldihydropteridine diphosphokinase activity"/>
    <property type="evidence" value="ECO:0007669"/>
    <property type="project" value="UniProtKB-EC"/>
</dbReference>
<dbReference type="InterPro" id="IPR035907">
    <property type="entry name" value="Hppk_sf"/>
</dbReference>
<evidence type="ECO:0000256" key="2">
    <source>
        <dbReference type="ARBA" id="ARBA00005051"/>
    </source>
</evidence>
<reference evidence="10" key="2">
    <citation type="submission" date="2022-10" db="EMBL/GenBank/DDBJ databases">
        <authorList>
            <person name="Ngo T.-E."/>
        </authorList>
    </citation>
    <scope>NUCLEOTIDE SEQUENCE</scope>
    <source>
        <strain evidence="10">JHB</strain>
    </source>
</reference>
<comment type="pathway">
    <text evidence="2">Cofactor biosynthesis; tetrahydrofolate biosynthesis; 2-amino-4-hydroxy-6-hydroxymethyl-7,8-dihydropteridine diphosphate from 7,8-dihydroneopterin triphosphate: step 4/4.</text>
</comment>
<sequence>MNEVVVNEVVVSVGSNIEPDKNVKLAKYNLSKTDNFVNESRFYITKPIGFTEQPNFLNGAFLIHTEDGFETFCQKLKQVEIDQGRVKQSNKNGPRCIDLDIVVWNRRIVDPDFYQRDFIKKTVLELIPDLNV</sequence>
<dbReference type="SUPFAM" id="SSF55083">
    <property type="entry name" value="6-hydroxymethyl-7,8-dihydropterin pyrophosphokinase, HPPK"/>
    <property type="match status" value="1"/>
</dbReference>